<dbReference type="Proteomes" id="UP000746471">
    <property type="component" value="Unassembled WGS sequence"/>
</dbReference>
<proteinExistence type="predicted"/>
<gene>
    <name evidence="1" type="ORF">KHM83_10275</name>
</gene>
<keyword evidence="2" id="KW-1185">Reference proteome</keyword>
<organism evidence="1 2">
    <name type="scientific">Fusibacter paucivorans</name>
    <dbReference type="NCBI Taxonomy" id="76009"/>
    <lineage>
        <taxon>Bacteria</taxon>
        <taxon>Bacillati</taxon>
        <taxon>Bacillota</taxon>
        <taxon>Clostridia</taxon>
        <taxon>Eubacteriales</taxon>
        <taxon>Eubacteriales Family XII. Incertae Sedis</taxon>
        <taxon>Fusibacter</taxon>
    </lineage>
</organism>
<protein>
    <submittedName>
        <fullName evidence="1">Uncharacterized protein</fullName>
    </submittedName>
</protein>
<sequence length="118" mass="13272">MEYVNLNERFLSHLKRNHTGAGSAVQSKGLELRFQMSGRKIRDIVNTLRCEGHPICSDDGGYYYGANKHEVLGSIRQLNSRIEKIAEAKNGLVDALSLYPDSSSNEQLQIWFVCVKEG</sequence>
<dbReference type="EMBL" id="JAHBCL010000016">
    <property type="protein sequence ID" value="MBS7527066.1"/>
    <property type="molecule type" value="Genomic_DNA"/>
</dbReference>
<comment type="caution">
    <text evidence="1">The sequence shown here is derived from an EMBL/GenBank/DDBJ whole genome shotgun (WGS) entry which is preliminary data.</text>
</comment>
<accession>A0ABS5PPU5</accession>
<reference evidence="1 2" key="1">
    <citation type="submission" date="2021-05" db="EMBL/GenBank/DDBJ databases">
        <title>Fusibacter ferrireducens sp. nov., an anaerobic, sulfur- and Fe-reducing bacterium isolated from the mangrove sediment.</title>
        <authorList>
            <person name="Qiu D."/>
        </authorList>
    </citation>
    <scope>NUCLEOTIDE SEQUENCE [LARGE SCALE GENOMIC DNA]</scope>
    <source>
        <strain evidence="1 2">DSM 12116</strain>
    </source>
</reference>
<name>A0ABS5PPU5_9FIRM</name>
<evidence type="ECO:0000313" key="2">
    <source>
        <dbReference type="Proteomes" id="UP000746471"/>
    </source>
</evidence>
<evidence type="ECO:0000313" key="1">
    <source>
        <dbReference type="EMBL" id="MBS7527066.1"/>
    </source>
</evidence>
<dbReference type="RefSeq" id="WP_213236928.1">
    <property type="nucleotide sequence ID" value="NZ_JAHBCL010000016.1"/>
</dbReference>